<feature type="domain" description="Fe2OG dioxygenase" evidence="7">
    <location>
        <begin position="112"/>
        <end position="204"/>
    </location>
</feature>
<evidence type="ECO:0000259" key="7">
    <source>
        <dbReference type="PROSITE" id="PS51471"/>
    </source>
</evidence>
<dbReference type="InterPro" id="IPR005123">
    <property type="entry name" value="Oxoglu/Fe-dep_dioxygenase_dom"/>
</dbReference>
<dbReference type="PROSITE" id="PS51471">
    <property type="entry name" value="FE2OG_OXY"/>
    <property type="match status" value="1"/>
</dbReference>
<evidence type="ECO:0000256" key="4">
    <source>
        <dbReference type="ARBA" id="ARBA00022964"/>
    </source>
</evidence>
<dbReference type="HOGENOM" id="CLU_041456_2_0_7"/>
<dbReference type="GO" id="GO:0031418">
    <property type="term" value="F:L-ascorbic acid binding"/>
    <property type="evidence" value="ECO:0007669"/>
    <property type="project" value="UniProtKB-KW"/>
</dbReference>
<evidence type="ECO:0000256" key="5">
    <source>
        <dbReference type="ARBA" id="ARBA00023002"/>
    </source>
</evidence>
<evidence type="ECO:0000256" key="6">
    <source>
        <dbReference type="ARBA" id="ARBA00023004"/>
    </source>
</evidence>
<reference evidence="8 9" key="1">
    <citation type="journal article" date="2013" name="Genome Announc.">
        <title>Complete genome sequence of Myxococcus stipitatus strain DSM 14675, a fruiting myxobacterium.</title>
        <authorList>
            <person name="Huntley S."/>
            <person name="Kneip S."/>
            <person name="Treuner-Lange A."/>
            <person name="Sogaard-Andersen L."/>
        </authorList>
    </citation>
    <scope>NUCLEOTIDE SEQUENCE [LARGE SCALE GENOMIC DNA]</scope>
    <source>
        <strain evidence="9">DSM 14675 / JCM 12634 / Mx s8</strain>
    </source>
</reference>
<dbReference type="eggNOG" id="COG3128">
    <property type="taxonomic scope" value="Bacteria"/>
</dbReference>
<sequence length="209" mass="23973">MRLHFRAIGITSTSMSPLLPDPDEALDERNPLVITVDDLLNAEECQALVARIEESGPTAAPITTAAGFVMRPDIRNNTRVMFDDYELADLLFQRIKPHVPPRLEREWELCGTNERLRCYRYEAGQYFAPHFDGAFVRHRDERSLLTFMVYLNDGMDGGATNFLYLERAVTPRRGAALLFNHHLYHEGAAVTAGLKYALRTDLMYRRIRE</sequence>
<organism evidence="8 9">
    <name type="scientific">Myxococcus stipitatus (strain DSM 14675 / JCM 12634 / Mx s8)</name>
    <dbReference type="NCBI Taxonomy" id="1278073"/>
    <lineage>
        <taxon>Bacteria</taxon>
        <taxon>Pseudomonadati</taxon>
        <taxon>Myxococcota</taxon>
        <taxon>Myxococcia</taxon>
        <taxon>Myxococcales</taxon>
        <taxon>Cystobacterineae</taxon>
        <taxon>Myxococcaceae</taxon>
        <taxon>Myxococcus</taxon>
    </lineage>
</organism>
<evidence type="ECO:0000256" key="2">
    <source>
        <dbReference type="ARBA" id="ARBA00022723"/>
    </source>
</evidence>
<keyword evidence="2" id="KW-0479">Metal-binding</keyword>
<proteinExistence type="predicted"/>
<dbReference type="Pfam" id="PF13640">
    <property type="entry name" value="2OG-FeII_Oxy_3"/>
    <property type="match status" value="1"/>
</dbReference>
<dbReference type="InterPro" id="IPR006620">
    <property type="entry name" value="Pro_4_hyd_alph"/>
</dbReference>
<evidence type="ECO:0000313" key="9">
    <source>
        <dbReference type="Proteomes" id="UP000011131"/>
    </source>
</evidence>
<keyword evidence="9" id="KW-1185">Reference proteome</keyword>
<dbReference type="Proteomes" id="UP000011131">
    <property type="component" value="Chromosome"/>
</dbReference>
<protein>
    <submittedName>
        <fullName evidence="8">2OG-Fe(II) Oxygenase</fullName>
    </submittedName>
</protein>
<name>L7U4Y2_MYXSD</name>
<evidence type="ECO:0000313" key="8">
    <source>
        <dbReference type="EMBL" id="AGC42890.1"/>
    </source>
</evidence>
<evidence type="ECO:0000256" key="1">
    <source>
        <dbReference type="ARBA" id="ARBA00001961"/>
    </source>
</evidence>
<gene>
    <name evidence="8" type="ordered locus">MYSTI_01555</name>
</gene>
<dbReference type="PANTHER" id="PTHR10869:SF241">
    <property type="entry name" value="FE2OG DIOXYGENASE DOMAIN-CONTAINING PROTEIN"/>
    <property type="match status" value="1"/>
</dbReference>
<dbReference type="PANTHER" id="PTHR10869">
    <property type="entry name" value="PROLYL 4-HYDROXYLASE ALPHA SUBUNIT"/>
    <property type="match status" value="1"/>
</dbReference>
<dbReference type="OrthoDB" id="269774at2"/>
<dbReference type="EMBL" id="CP004025">
    <property type="protein sequence ID" value="AGC42890.1"/>
    <property type="molecule type" value="Genomic_DNA"/>
</dbReference>
<keyword evidence="4" id="KW-0223">Dioxygenase</keyword>
<dbReference type="InterPro" id="IPR044862">
    <property type="entry name" value="Pro_4_hyd_alph_FE2OG_OXY"/>
</dbReference>
<accession>L7U4Y2</accession>
<dbReference type="Gene3D" id="2.60.120.620">
    <property type="entry name" value="q2cbj1_9rhob like domain"/>
    <property type="match status" value="1"/>
</dbReference>
<dbReference type="GO" id="GO:0005506">
    <property type="term" value="F:iron ion binding"/>
    <property type="evidence" value="ECO:0007669"/>
    <property type="project" value="InterPro"/>
</dbReference>
<dbReference type="STRING" id="1278073.MYSTI_01555"/>
<keyword evidence="6" id="KW-0408">Iron</keyword>
<dbReference type="PATRIC" id="fig|1278073.3.peg.1599"/>
<dbReference type="AlphaFoldDB" id="L7U4Y2"/>
<comment type="cofactor">
    <cofactor evidence="1">
        <name>L-ascorbate</name>
        <dbReference type="ChEBI" id="CHEBI:38290"/>
    </cofactor>
</comment>
<dbReference type="SUPFAM" id="SSF51197">
    <property type="entry name" value="Clavaminate synthase-like"/>
    <property type="match status" value="1"/>
</dbReference>
<keyword evidence="5" id="KW-0560">Oxidoreductase</keyword>
<dbReference type="KEGG" id="msd:MYSTI_01555"/>
<dbReference type="SMART" id="SM00702">
    <property type="entry name" value="P4Hc"/>
    <property type="match status" value="1"/>
</dbReference>
<keyword evidence="3" id="KW-0847">Vitamin C</keyword>
<dbReference type="InterPro" id="IPR045054">
    <property type="entry name" value="P4HA-like"/>
</dbReference>
<dbReference type="GO" id="GO:0004656">
    <property type="term" value="F:procollagen-proline 4-dioxygenase activity"/>
    <property type="evidence" value="ECO:0007669"/>
    <property type="project" value="TreeGrafter"/>
</dbReference>
<evidence type="ECO:0000256" key="3">
    <source>
        <dbReference type="ARBA" id="ARBA00022896"/>
    </source>
</evidence>